<dbReference type="NCBIfam" id="NF047509">
    <property type="entry name" value="Rv3131_FMN_oxido"/>
    <property type="match status" value="1"/>
</dbReference>
<dbReference type="RefSeq" id="WP_064981857.1">
    <property type="nucleotide sequence ID" value="NZ_LZLC01000143.1"/>
</dbReference>
<comment type="caution">
    <text evidence="1">The sequence shown here is derived from an EMBL/GenBank/DDBJ whole genome shotgun (WGS) entry which is preliminary data.</text>
</comment>
<dbReference type="InterPro" id="IPR050627">
    <property type="entry name" value="Nitroreductase/BluB"/>
</dbReference>
<dbReference type="GO" id="GO:0016491">
    <property type="term" value="F:oxidoreductase activity"/>
    <property type="evidence" value="ECO:0007669"/>
    <property type="project" value="InterPro"/>
</dbReference>
<dbReference type="Gene3D" id="3.40.109.10">
    <property type="entry name" value="NADH Oxidase"/>
    <property type="match status" value="1"/>
</dbReference>
<protein>
    <submittedName>
        <fullName evidence="1">NAD(P)H nitroreductase</fullName>
    </submittedName>
</protein>
<proteinExistence type="predicted"/>
<reference evidence="1 2" key="1">
    <citation type="submission" date="2016-06" db="EMBL/GenBank/DDBJ databases">
        <authorList>
            <person name="Kjaerup R.B."/>
            <person name="Dalgaard T.S."/>
            <person name="Juul-Madsen H.R."/>
        </authorList>
    </citation>
    <scope>NUCLEOTIDE SEQUENCE [LARGE SCALE GENOMIC DNA]</scope>
    <source>
        <strain evidence="1 2">1127319.6</strain>
    </source>
</reference>
<dbReference type="PANTHER" id="PTHR23026:SF123">
    <property type="entry name" value="NAD(P)H NITROREDUCTASE RV3131-RELATED"/>
    <property type="match status" value="1"/>
</dbReference>
<dbReference type="STRING" id="56689.GCA_001291445_05748"/>
<dbReference type="SUPFAM" id="SSF55469">
    <property type="entry name" value="FMN-dependent nitroreductase-like"/>
    <property type="match status" value="1"/>
</dbReference>
<evidence type="ECO:0000313" key="1">
    <source>
        <dbReference type="EMBL" id="OBJ40921.1"/>
    </source>
</evidence>
<dbReference type="PANTHER" id="PTHR23026">
    <property type="entry name" value="NADPH NITROREDUCTASE"/>
    <property type="match status" value="1"/>
</dbReference>
<name>A0A1A3GZX3_MYCMU</name>
<dbReference type="OrthoDB" id="8156917at2"/>
<dbReference type="Proteomes" id="UP000093898">
    <property type="component" value="Unassembled WGS sequence"/>
</dbReference>
<gene>
    <name evidence="1" type="ORF">A5630_23835</name>
</gene>
<dbReference type="EMBL" id="LZLC01000143">
    <property type="protein sequence ID" value="OBJ40921.1"/>
    <property type="molecule type" value="Genomic_DNA"/>
</dbReference>
<evidence type="ECO:0000313" key="2">
    <source>
        <dbReference type="Proteomes" id="UP000093898"/>
    </source>
</evidence>
<dbReference type="InterPro" id="IPR000415">
    <property type="entry name" value="Nitroreductase-like"/>
</dbReference>
<organism evidence="1 2">
    <name type="scientific">Mycolicibacterium mucogenicum</name>
    <name type="common">Mycobacterium mucogenicum</name>
    <dbReference type="NCBI Taxonomy" id="56689"/>
    <lineage>
        <taxon>Bacteria</taxon>
        <taxon>Bacillati</taxon>
        <taxon>Actinomycetota</taxon>
        <taxon>Actinomycetes</taxon>
        <taxon>Mycobacteriales</taxon>
        <taxon>Mycobacteriaceae</taxon>
        <taxon>Mycolicibacterium</taxon>
    </lineage>
</organism>
<accession>A0A1A3GZX3</accession>
<dbReference type="AlphaFoldDB" id="A0A1A3GZX3"/>
<sequence>MTKTTIALAEIERAVLLACRAPSIHNSQPWKWVLESATLKLYLDADWLVTADSSGRQALLSCGAALDHLRVAMAAAGWTTTVDRFPDPENHRLLADINFQPAGSVTPAQRQAADAILCRRTDRLPFGAVDDQPALIELLRLAVGNRPARMDVLAAQQRTQLAEASHLTDALRMYDAAYHAELDWWTSPFDSTTGIPHSALVSAPESDRVDIGRTFPVTHGRERRQHAGDDQATVVVISALGDTREDVLTCGETLSAVLLEATVAGLASCTLTHLTEHPAARDIISTLTGHPLPQVLVRIGTAPALEDVPPPTPRRQLADIFRFRPHRPDDRN</sequence>